<reference evidence="2" key="2">
    <citation type="submission" date="2020-09" db="EMBL/GenBank/DDBJ databases">
        <authorList>
            <person name="Sun Q."/>
            <person name="Zhou Y."/>
        </authorList>
    </citation>
    <scope>NUCLEOTIDE SEQUENCE</scope>
    <source>
        <strain evidence="2">CGMCC 4.7272</strain>
    </source>
</reference>
<comment type="caution">
    <text evidence="2">The sequence shown here is derived from an EMBL/GenBank/DDBJ whole genome shotgun (WGS) entry which is preliminary data.</text>
</comment>
<feature type="region of interest" description="Disordered" evidence="1">
    <location>
        <begin position="73"/>
        <end position="95"/>
    </location>
</feature>
<sequence>MLVVLGGVGHADRVAAPARRAAPIWTGNATVGQRIGQWVDNSATGSWNLIRTDGGFYKLQSLRNTNVYLTGATTDAPPTLQNATTDGSQDWELVR</sequence>
<dbReference type="EMBL" id="BMMU01000008">
    <property type="protein sequence ID" value="GGJ31557.1"/>
    <property type="molecule type" value="Genomic_DNA"/>
</dbReference>
<evidence type="ECO:0000313" key="2">
    <source>
        <dbReference type="EMBL" id="GGJ31557.1"/>
    </source>
</evidence>
<evidence type="ECO:0008006" key="4">
    <source>
        <dbReference type="Google" id="ProtNLM"/>
    </source>
</evidence>
<proteinExistence type="predicted"/>
<gene>
    <name evidence="2" type="ORF">GCM10012282_30140</name>
</gene>
<dbReference type="Proteomes" id="UP000625682">
    <property type="component" value="Unassembled WGS sequence"/>
</dbReference>
<reference evidence="2" key="1">
    <citation type="journal article" date="2014" name="Int. J. Syst. Evol. Microbiol.">
        <title>Complete genome sequence of Corynebacterium casei LMG S-19264T (=DSM 44701T), isolated from a smear-ripened cheese.</title>
        <authorList>
            <consortium name="US DOE Joint Genome Institute (JGI-PGF)"/>
            <person name="Walter F."/>
            <person name="Albersmeier A."/>
            <person name="Kalinowski J."/>
            <person name="Ruckert C."/>
        </authorList>
    </citation>
    <scope>NUCLEOTIDE SEQUENCE</scope>
    <source>
        <strain evidence="2">CGMCC 4.7272</strain>
    </source>
</reference>
<evidence type="ECO:0000256" key="1">
    <source>
        <dbReference type="SAM" id="MobiDB-lite"/>
    </source>
</evidence>
<accession>A0A917KV62</accession>
<organism evidence="2 3">
    <name type="scientific">Streptomyces lacrimifluminis</name>
    <dbReference type="NCBI Taxonomy" id="1500077"/>
    <lineage>
        <taxon>Bacteria</taxon>
        <taxon>Bacillati</taxon>
        <taxon>Actinomycetota</taxon>
        <taxon>Actinomycetes</taxon>
        <taxon>Kitasatosporales</taxon>
        <taxon>Streptomycetaceae</taxon>
        <taxon>Streptomyces</taxon>
    </lineage>
</organism>
<name>A0A917KV62_9ACTN</name>
<protein>
    <recommendedName>
        <fullName evidence="4">Ricin B lectin domain-containing protein</fullName>
    </recommendedName>
</protein>
<dbReference type="Gene3D" id="2.80.10.50">
    <property type="match status" value="1"/>
</dbReference>
<evidence type="ECO:0000313" key="3">
    <source>
        <dbReference type="Proteomes" id="UP000625682"/>
    </source>
</evidence>
<feature type="compositionally biased region" description="Polar residues" evidence="1">
    <location>
        <begin position="79"/>
        <end position="88"/>
    </location>
</feature>
<keyword evidence="3" id="KW-1185">Reference proteome</keyword>
<dbReference type="AlphaFoldDB" id="A0A917KV62"/>